<dbReference type="InterPro" id="IPR027417">
    <property type="entry name" value="P-loop_NTPase"/>
</dbReference>
<dbReference type="Gene3D" id="1.10.10.10">
    <property type="entry name" value="Winged helix-like DNA-binding domain superfamily/Winged helix DNA-binding domain"/>
    <property type="match status" value="1"/>
</dbReference>
<proteinExistence type="predicted"/>
<evidence type="ECO:0000313" key="5">
    <source>
        <dbReference type="Proteomes" id="UP001596189"/>
    </source>
</evidence>
<dbReference type="PANTHER" id="PTHR16305:SF35">
    <property type="entry name" value="TRANSCRIPTIONAL ACTIVATOR DOMAIN"/>
    <property type="match status" value="1"/>
</dbReference>
<dbReference type="GO" id="GO:0005524">
    <property type="term" value="F:ATP binding"/>
    <property type="evidence" value="ECO:0007669"/>
    <property type="project" value="UniProtKB-KW"/>
</dbReference>
<feature type="domain" description="HTH luxR-type" evidence="3">
    <location>
        <begin position="878"/>
        <end position="942"/>
    </location>
</feature>
<protein>
    <submittedName>
        <fullName evidence="4">ATP-binding protein</fullName>
    </submittedName>
</protein>
<organism evidence="4 5">
    <name type="scientific">Angustibacter luteus</name>
    <dbReference type="NCBI Taxonomy" id="658456"/>
    <lineage>
        <taxon>Bacteria</taxon>
        <taxon>Bacillati</taxon>
        <taxon>Actinomycetota</taxon>
        <taxon>Actinomycetes</taxon>
        <taxon>Kineosporiales</taxon>
        <taxon>Kineosporiaceae</taxon>
    </lineage>
</organism>
<dbReference type="PANTHER" id="PTHR16305">
    <property type="entry name" value="TESTICULAR SOLUBLE ADENYLYL CYCLASE"/>
    <property type="match status" value="1"/>
</dbReference>
<reference evidence="5" key="1">
    <citation type="journal article" date="2019" name="Int. J. Syst. Evol. Microbiol.">
        <title>The Global Catalogue of Microorganisms (GCM) 10K type strain sequencing project: providing services to taxonomists for standard genome sequencing and annotation.</title>
        <authorList>
            <consortium name="The Broad Institute Genomics Platform"/>
            <consortium name="The Broad Institute Genome Sequencing Center for Infectious Disease"/>
            <person name="Wu L."/>
            <person name="Ma J."/>
        </authorList>
    </citation>
    <scope>NUCLEOTIDE SEQUENCE [LARGE SCALE GENOMIC DNA]</scope>
    <source>
        <strain evidence="5">KACC 14249</strain>
    </source>
</reference>
<dbReference type="InterPro" id="IPR011990">
    <property type="entry name" value="TPR-like_helical_dom_sf"/>
</dbReference>
<evidence type="ECO:0000256" key="2">
    <source>
        <dbReference type="ARBA" id="ARBA00022840"/>
    </source>
</evidence>
<dbReference type="SUPFAM" id="SSF52540">
    <property type="entry name" value="P-loop containing nucleoside triphosphate hydrolases"/>
    <property type="match status" value="1"/>
</dbReference>
<dbReference type="PROSITE" id="PS50043">
    <property type="entry name" value="HTH_LUXR_2"/>
    <property type="match status" value="1"/>
</dbReference>
<dbReference type="Proteomes" id="UP001596189">
    <property type="component" value="Unassembled WGS sequence"/>
</dbReference>
<dbReference type="RefSeq" id="WP_345718126.1">
    <property type="nucleotide sequence ID" value="NZ_BAABFP010000008.1"/>
</dbReference>
<dbReference type="Pfam" id="PF00196">
    <property type="entry name" value="GerE"/>
    <property type="match status" value="1"/>
</dbReference>
<sequence length="942" mass="100074">MATHGPVETGPPFVGRERQVAELGERVAGARAGRGGLVLVSGPAGIGKTRLVERVCGPASDQVPMRWGRAVDEPGAPPLWPWRAALAALPDVPAEPLADAESARFRFVADTTDALLRAAEPAGLVVVLEDLHWADETSLRLLRRIAGEVAGAGLVVVATYRDGGSAGLMAEALPDLLRWSTTHPLPLPPLVEHDVRAYLGQTLHRAADPEHVRGVLHRSGGNPLYLRAVTDLVRGGASPDPADADASSQLRTLVRGVVAGLPEAAAELLAAAAVLGEQLDVAVLAAVCERPEPAVQRDLDEAVRAGVLAEVPDVGAGRLRFVHAVVREGVYADLDRSQREALHRHAALVLQEQSGHDPGRAGLVAGHWLRCARDPAELRTAAAWAVRAADAATRAYADAEAARYLAMALGELERAGAGDGERAELLLRLADAHFRDGRVREASECAEQVVDLALAGDRPDLLAPAALVVHDVAAPDVLPQVLRRCARVLELDTDLDDLTRSRLLSLRTSAAADAGRPQDGAQWSREALELAERSGDDIALVEAARARDKVVDSAFSPDERLRLGQVAVETGTRSGQPMTVLWGHKWRIDAALNLGRMAAADAEIAELGLLARSSRLPLVRWHELRVRASVTALRGEFEEALELNAQAGRLGASELSQDLSAAGMSDAFLLVHSVATGQPVVSEESLATLRAAPQELTVVRVSVALMLLQLGRTDEARAAYDGLGLTIEDVGPELRHGVPLSQVALVSAFGDVAAAAALEPLVAQYEWEVGDAGIYCFGSARWFAGRLSVVLEHWDDAVEHFQSALATDTRTGARPAVARDRVGLAEALLGRSRTPRAQPDDVPRALAAATAGAREARALDLPGPLAEAVALQERARAVARDRDPLSGREREVAELASQGLSNKEIARRLVLSERTVESHMRSILGKLGLSNRVQLVSARPRG</sequence>
<dbReference type="Pfam" id="PF13191">
    <property type="entry name" value="AAA_16"/>
    <property type="match status" value="1"/>
</dbReference>
<dbReference type="Gene3D" id="3.40.50.300">
    <property type="entry name" value="P-loop containing nucleotide triphosphate hydrolases"/>
    <property type="match status" value="1"/>
</dbReference>
<name>A0ABW1JCQ2_9ACTN</name>
<keyword evidence="5" id="KW-1185">Reference proteome</keyword>
<dbReference type="SMART" id="SM00421">
    <property type="entry name" value="HTH_LUXR"/>
    <property type="match status" value="1"/>
</dbReference>
<evidence type="ECO:0000313" key="4">
    <source>
        <dbReference type="EMBL" id="MFC6006648.1"/>
    </source>
</evidence>
<keyword evidence="2 4" id="KW-0067">ATP-binding</keyword>
<dbReference type="InterPro" id="IPR041664">
    <property type="entry name" value="AAA_16"/>
</dbReference>
<dbReference type="EMBL" id="JBHSRD010000003">
    <property type="protein sequence ID" value="MFC6006648.1"/>
    <property type="molecule type" value="Genomic_DNA"/>
</dbReference>
<dbReference type="SUPFAM" id="SSF46894">
    <property type="entry name" value="C-terminal effector domain of the bipartite response regulators"/>
    <property type="match status" value="1"/>
</dbReference>
<dbReference type="PROSITE" id="PS00622">
    <property type="entry name" value="HTH_LUXR_1"/>
    <property type="match status" value="1"/>
</dbReference>
<comment type="caution">
    <text evidence="4">The sequence shown here is derived from an EMBL/GenBank/DDBJ whole genome shotgun (WGS) entry which is preliminary data.</text>
</comment>
<evidence type="ECO:0000256" key="1">
    <source>
        <dbReference type="ARBA" id="ARBA00022741"/>
    </source>
</evidence>
<dbReference type="InterPro" id="IPR036388">
    <property type="entry name" value="WH-like_DNA-bd_sf"/>
</dbReference>
<gene>
    <name evidence="4" type="ORF">ACFQDO_05840</name>
</gene>
<dbReference type="SUPFAM" id="SSF48452">
    <property type="entry name" value="TPR-like"/>
    <property type="match status" value="1"/>
</dbReference>
<accession>A0ABW1JCQ2</accession>
<dbReference type="CDD" id="cd06170">
    <property type="entry name" value="LuxR_C_like"/>
    <property type="match status" value="1"/>
</dbReference>
<dbReference type="PRINTS" id="PR00038">
    <property type="entry name" value="HTHLUXR"/>
</dbReference>
<keyword evidence="1" id="KW-0547">Nucleotide-binding</keyword>
<dbReference type="InterPro" id="IPR016032">
    <property type="entry name" value="Sig_transdc_resp-reg_C-effctor"/>
</dbReference>
<dbReference type="InterPro" id="IPR000792">
    <property type="entry name" value="Tscrpt_reg_LuxR_C"/>
</dbReference>
<evidence type="ECO:0000259" key="3">
    <source>
        <dbReference type="PROSITE" id="PS50043"/>
    </source>
</evidence>